<dbReference type="KEGG" id="vhy:G7082_08820"/>
<comment type="cofactor">
    <cofactor evidence="8">
        <name>FMN</name>
        <dbReference type="ChEBI" id="CHEBI:58210"/>
    </cofactor>
    <text evidence="8">Binds 1 or 2 FMN covalently per subunit.</text>
</comment>
<dbReference type="EMBL" id="CP049887">
    <property type="protein sequence ID" value="QIL48597.1"/>
    <property type="molecule type" value="Genomic_DNA"/>
</dbReference>
<evidence type="ECO:0000313" key="11">
    <source>
        <dbReference type="Proteomes" id="UP000501747"/>
    </source>
</evidence>
<dbReference type="PROSITE" id="PS51257">
    <property type="entry name" value="PROKAR_LIPOPROTEIN"/>
    <property type="match status" value="1"/>
</dbReference>
<evidence type="ECO:0000313" key="10">
    <source>
        <dbReference type="EMBL" id="QIL48597.1"/>
    </source>
</evidence>
<dbReference type="SUPFAM" id="SSF51905">
    <property type="entry name" value="FAD/NAD(P)-binding domain"/>
    <property type="match status" value="1"/>
</dbReference>
<dbReference type="Gene3D" id="3.90.1010.20">
    <property type="match status" value="1"/>
</dbReference>
<dbReference type="RefSeq" id="WP_166034734.1">
    <property type="nucleotide sequence ID" value="NZ_CP049887.1"/>
</dbReference>
<proteinExistence type="inferred from homology"/>
<feature type="signal peptide" evidence="8">
    <location>
        <begin position="1"/>
        <end position="19"/>
    </location>
</feature>
<comment type="cofactor">
    <cofactor evidence="8">
        <name>FAD</name>
        <dbReference type="ChEBI" id="CHEBI:57692"/>
    </cofactor>
    <text evidence="8">Binds 1 FAD per subunit.</text>
</comment>
<dbReference type="InterPro" id="IPR010960">
    <property type="entry name" value="Flavocytochrome_c"/>
</dbReference>
<dbReference type="GO" id="GO:0033765">
    <property type="term" value="F:steroid dehydrogenase activity, acting on the CH-CH group of donors"/>
    <property type="evidence" value="ECO:0007669"/>
    <property type="project" value="UniProtKB-ARBA"/>
</dbReference>
<sequence>MKKMLQGLFVGILCFSLVACSSGSSKDGKFEGEAKGANGLIKVEVTVKKDKIENIKVIESSETDGVSDLALKQIPDAIIKDQGLDVDAVTGASSTSKAVVDAVKNALEKSSVDIAAMSKVKANLPKAKEVSKTDYDVVVIGGGGAGLSAAITAAEKGSEVVLLEKLPVLGGNTMISGGEMAAPSNWLQKEQGIKDSKDQFYEDIIKGGDAENDPELVRVLADNALSAAEWLRDDVKVEFEDYLLFFGGHSVKRSLVPKDASGAELVKKLEKKAKDSGVTLLTNADAKKITAKDGKGDLNQVEAKVNEKDITFSAKKGIVVASGGFGANLEMRKKYNKDMDEKILSTTSTGSMGDGIVIGEGIGAGTTDMEYIQTYPTCDPETGRLLYVGDVRMEGLSILVNKEGKRFVEELERRDVISKAVTKQSDGHSYMFWDQAAMDKSKVDKTHKKEYESLINRGLLVKADTVEEAAKHFEIDAKELQKTVDTYNRYAKDGKDKDFNKRGELVAFGEGPYYIMKSIPAVHHTMGGLTINTKAQLLDGDKKVIPHVYAAGEVTGDVHGTNRLGSDAIADIIVFGRIAGEEVTK</sequence>
<dbReference type="SUPFAM" id="SSF56425">
    <property type="entry name" value="Succinate dehydrogenase/fumarate reductase flavoprotein, catalytic domain"/>
    <property type="match status" value="1"/>
</dbReference>
<dbReference type="InterPro" id="IPR007329">
    <property type="entry name" value="FMN-bd"/>
</dbReference>
<name>A0A6G8AUD4_9ENTE</name>
<dbReference type="Gene3D" id="3.90.700.10">
    <property type="entry name" value="Succinate dehydrogenase/fumarate reductase flavoprotein, catalytic domain"/>
    <property type="match status" value="1"/>
</dbReference>
<dbReference type="NCBIfam" id="TIGR01813">
    <property type="entry name" value="flavo_cyto_c"/>
    <property type="match status" value="1"/>
</dbReference>
<dbReference type="PANTHER" id="PTHR43400:SF7">
    <property type="entry name" value="FAD-DEPENDENT OXIDOREDUCTASE 2 FAD BINDING DOMAIN-CONTAINING PROTEIN"/>
    <property type="match status" value="1"/>
</dbReference>
<evidence type="ECO:0000259" key="9">
    <source>
        <dbReference type="SMART" id="SM00900"/>
    </source>
</evidence>
<feature type="domain" description="FMN-binding" evidence="9">
    <location>
        <begin position="36"/>
        <end position="110"/>
    </location>
</feature>
<dbReference type="GO" id="GO:0016020">
    <property type="term" value="C:membrane"/>
    <property type="evidence" value="ECO:0007669"/>
    <property type="project" value="InterPro"/>
</dbReference>
<evidence type="ECO:0000256" key="8">
    <source>
        <dbReference type="RuleBase" id="RU366062"/>
    </source>
</evidence>
<keyword evidence="11" id="KW-1185">Reference proteome</keyword>
<keyword evidence="5 8" id="KW-0274">FAD</keyword>
<keyword evidence="8" id="KW-0732">Signal</keyword>
<dbReference type="InterPro" id="IPR027477">
    <property type="entry name" value="Succ_DH/fumarate_Rdtase_cat_sf"/>
</dbReference>
<dbReference type="PANTHER" id="PTHR43400">
    <property type="entry name" value="FUMARATE REDUCTASE"/>
    <property type="match status" value="1"/>
</dbReference>
<dbReference type="Proteomes" id="UP000501747">
    <property type="component" value="Chromosome"/>
</dbReference>
<dbReference type="EC" id="1.3.99.33" evidence="2 8"/>
<dbReference type="GO" id="GO:0010181">
    <property type="term" value="F:FMN binding"/>
    <property type="evidence" value="ECO:0007669"/>
    <property type="project" value="InterPro"/>
</dbReference>
<keyword evidence="4 8" id="KW-0285">Flavoprotein</keyword>
<evidence type="ECO:0000256" key="3">
    <source>
        <dbReference type="ARBA" id="ARBA00015872"/>
    </source>
</evidence>
<dbReference type="AlphaFoldDB" id="A0A6G8AUD4"/>
<evidence type="ECO:0000256" key="5">
    <source>
        <dbReference type="ARBA" id="ARBA00022827"/>
    </source>
</evidence>
<keyword evidence="6 8" id="KW-0560">Oxidoreductase</keyword>
<evidence type="ECO:0000256" key="6">
    <source>
        <dbReference type="ARBA" id="ARBA00023002"/>
    </source>
</evidence>
<dbReference type="Pfam" id="PF04205">
    <property type="entry name" value="FMN_bind"/>
    <property type="match status" value="1"/>
</dbReference>
<evidence type="ECO:0000256" key="7">
    <source>
        <dbReference type="ARBA" id="ARBA00049922"/>
    </source>
</evidence>
<comment type="catalytic activity">
    <reaction evidence="7 8">
        <text>dihydrourocanate + A = urocanate + AH2</text>
        <dbReference type="Rhea" id="RHEA:36059"/>
        <dbReference type="ChEBI" id="CHEBI:13193"/>
        <dbReference type="ChEBI" id="CHEBI:17499"/>
        <dbReference type="ChEBI" id="CHEBI:27247"/>
        <dbReference type="ChEBI" id="CHEBI:72991"/>
        <dbReference type="EC" id="1.3.99.33"/>
    </reaction>
</comment>
<dbReference type="Gene3D" id="3.50.50.60">
    <property type="entry name" value="FAD/NAD(P)-binding domain"/>
    <property type="match status" value="1"/>
</dbReference>
<evidence type="ECO:0000256" key="2">
    <source>
        <dbReference type="ARBA" id="ARBA00013137"/>
    </source>
</evidence>
<comment type="similarity">
    <text evidence="1 8">Belongs to the FAD-dependent oxidoreductase 2 family. FRD/SDH subfamily.</text>
</comment>
<dbReference type="InterPro" id="IPR050315">
    <property type="entry name" value="FAD-oxidoreductase_2"/>
</dbReference>
<reference evidence="10 11" key="1">
    <citation type="submission" date="2020-03" db="EMBL/GenBank/DDBJ databases">
        <title>Vagococcus sp. nov., isolated from beetles.</title>
        <authorList>
            <person name="Hyun D.-W."/>
            <person name="Bae J.-W."/>
        </authorList>
    </citation>
    <scope>NUCLEOTIDE SEQUENCE [LARGE SCALE GENOMIC DNA]</scope>
    <source>
        <strain evidence="10 11">HDW17B</strain>
    </source>
</reference>
<dbReference type="Pfam" id="PF00890">
    <property type="entry name" value="FAD_binding_2"/>
    <property type="match status" value="1"/>
</dbReference>
<feature type="chain" id="PRO_5039755291" description="Urocanate reductase" evidence="8">
    <location>
        <begin position="20"/>
        <end position="585"/>
    </location>
</feature>
<evidence type="ECO:0000256" key="1">
    <source>
        <dbReference type="ARBA" id="ARBA00008040"/>
    </source>
</evidence>
<protein>
    <recommendedName>
        <fullName evidence="3 8">Urocanate reductase</fullName>
        <ecNumber evidence="2 8">1.3.99.33</ecNumber>
    </recommendedName>
</protein>
<dbReference type="InterPro" id="IPR036188">
    <property type="entry name" value="FAD/NAD-bd_sf"/>
</dbReference>
<dbReference type="SMART" id="SM00900">
    <property type="entry name" value="FMN_bind"/>
    <property type="match status" value="1"/>
</dbReference>
<accession>A0A6G8AUD4</accession>
<dbReference type="PRINTS" id="PR00368">
    <property type="entry name" value="FADPNR"/>
</dbReference>
<evidence type="ECO:0000256" key="4">
    <source>
        <dbReference type="ARBA" id="ARBA00022630"/>
    </source>
</evidence>
<organism evidence="10 11">
    <name type="scientific">Vagococcus hydrophili</name>
    <dbReference type="NCBI Taxonomy" id="2714947"/>
    <lineage>
        <taxon>Bacteria</taxon>
        <taxon>Bacillati</taxon>
        <taxon>Bacillota</taxon>
        <taxon>Bacilli</taxon>
        <taxon>Lactobacillales</taxon>
        <taxon>Enterococcaceae</taxon>
        <taxon>Vagococcus</taxon>
    </lineage>
</organism>
<dbReference type="InterPro" id="IPR003953">
    <property type="entry name" value="FAD-dep_OxRdtase_2_FAD-bd"/>
</dbReference>
<gene>
    <name evidence="10" type="ORF">G7082_08820</name>
</gene>